<evidence type="ECO:0000313" key="1">
    <source>
        <dbReference type="EMBL" id="GAA4745888.1"/>
    </source>
</evidence>
<sequence length="341" mass="37209">MNADASHDRERELTERISLTLPDGQLNREAVGFARWPLVDTSGIGRGLRAVGRNKRWEYWSVITPTHIAALTVSSIDYAGVHEVWLFDRATGEEVGKAATVIPPRHVELPASLGGGIASARAKDLAIDITPLPHDATRLRALIPGGVIDVVVQRPPAHDCLAVVVPWSDTRFQYTVKDVALPASGSLIIDGVEHVLPEGESWAVLDHGRGRWPYDITWNWGAGSGRSHGHTIGLQVGGKWTAGTGVTENGVVIDGRLHKISTELRWEYSTDDFLAPWRVSGGGLDAELVPFHDKRSRMNFGVLAGNTDQCFGTWSGTFDTGLDVIEFNGLVGFAEHVHNRW</sequence>
<dbReference type="Proteomes" id="UP001500822">
    <property type="component" value="Unassembled WGS sequence"/>
</dbReference>
<dbReference type="PANTHER" id="PTHR35868:SF3">
    <property type="entry name" value="DUF2804 DOMAIN-CONTAINING PROTEIN"/>
    <property type="match status" value="1"/>
</dbReference>
<dbReference type="PANTHER" id="PTHR35868">
    <property type="entry name" value="DUF2804 DOMAIN-CONTAINING PROTEIN-RELATED"/>
    <property type="match status" value="1"/>
</dbReference>
<name>A0ABP8Z437_9ACTN</name>
<organism evidence="1 2">
    <name type="scientific">Gordonia alkaliphila</name>
    <dbReference type="NCBI Taxonomy" id="1053547"/>
    <lineage>
        <taxon>Bacteria</taxon>
        <taxon>Bacillati</taxon>
        <taxon>Actinomycetota</taxon>
        <taxon>Actinomycetes</taxon>
        <taxon>Mycobacteriales</taxon>
        <taxon>Gordoniaceae</taxon>
        <taxon>Gordonia</taxon>
    </lineage>
</organism>
<dbReference type="InterPro" id="IPR021243">
    <property type="entry name" value="DUF2804"/>
</dbReference>
<evidence type="ECO:0000313" key="2">
    <source>
        <dbReference type="Proteomes" id="UP001500822"/>
    </source>
</evidence>
<dbReference type="Pfam" id="PF10974">
    <property type="entry name" value="DUF2804"/>
    <property type="match status" value="1"/>
</dbReference>
<proteinExistence type="predicted"/>
<gene>
    <name evidence="1" type="ORF">GCM10023217_14050</name>
</gene>
<accession>A0ABP8Z437</accession>
<keyword evidence="2" id="KW-1185">Reference proteome</keyword>
<comment type="caution">
    <text evidence="1">The sequence shown here is derived from an EMBL/GenBank/DDBJ whole genome shotgun (WGS) entry which is preliminary data.</text>
</comment>
<reference evidence="2" key="1">
    <citation type="journal article" date="2019" name="Int. J. Syst. Evol. Microbiol.">
        <title>The Global Catalogue of Microorganisms (GCM) 10K type strain sequencing project: providing services to taxonomists for standard genome sequencing and annotation.</title>
        <authorList>
            <consortium name="The Broad Institute Genomics Platform"/>
            <consortium name="The Broad Institute Genome Sequencing Center for Infectious Disease"/>
            <person name="Wu L."/>
            <person name="Ma J."/>
        </authorList>
    </citation>
    <scope>NUCLEOTIDE SEQUENCE [LARGE SCALE GENOMIC DNA]</scope>
    <source>
        <strain evidence="2">JCM 18077</strain>
    </source>
</reference>
<dbReference type="RefSeq" id="WP_345312926.1">
    <property type="nucleotide sequence ID" value="NZ_BAABIE010000005.1"/>
</dbReference>
<protein>
    <submittedName>
        <fullName evidence="1">DUF2804 domain-containing protein</fullName>
    </submittedName>
</protein>
<dbReference type="EMBL" id="BAABIE010000005">
    <property type="protein sequence ID" value="GAA4745888.1"/>
    <property type="molecule type" value="Genomic_DNA"/>
</dbReference>